<evidence type="ECO:0000313" key="5">
    <source>
        <dbReference type="Proteomes" id="UP001197492"/>
    </source>
</evidence>
<dbReference type="Proteomes" id="UP001196408">
    <property type="component" value="Unassembled WGS sequence"/>
</dbReference>
<dbReference type="EMBL" id="JAHOEL010000002">
    <property type="protein sequence ID" value="MBV3391773.1"/>
    <property type="molecule type" value="Genomic_DNA"/>
</dbReference>
<dbReference type="AlphaFoldDB" id="A0AAW4MRM1"/>
<dbReference type="InterPro" id="IPR050896">
    <property type="entry name" value="Mito_lipid_metab_GTPase"/>
</dbReference>
<dbReference type="Pfam" id="PF21516">
    <property type="entry name" value="YqeH-like_C"/>
    <property type="match status" value="1"/>
</dbReference>
<comment type="caution">
    <text evidence="2">The sequence shown here is derived from an EMBL/GenBank/DDBJ whole genome shotgun (WGS) entry which is preliminary data.</text>
</comment>
<accession>A0AAW4MRM1</accession>
<organism evidence="2 4">
    <name type="scientific">Catenibacterium mitsuokai</name>
    <dbReference type="NCBI Taxonomy" id="100886"/>
    <lineage>
        <taxon>Bacteria</taxon>
        <taxon>Bacillati</taxon>
        <taxon>Bacillota</taxon>
        <taxon>Erysipelotrichia</taxon>
        <taxon>Erysipelotrichales</taxon>
        <taxon>Coprobacillaceae</taxon>
        <taxon>Catenibacterium</taxon>
    </lineage>
</organism>
<evidence type="ECO:0000313" key="2">
    <source>
        <dbReference type="EMBL" id="MBV3381750.1"/>
    </source>
</evidence>
<dbReference type="PANTHER" id="PTHR46434">
    <property type="entry name" value="GENETIC INTERACTOR OF PROHIBITINS 3, MITOCHONDRIAL"/>
    <property type="match status" value="1"/>
</dbReference>
<dbReference type="Proteomes" id="UP001197492">
    <property type="component" value="Unassembled WGS sequence"/>
</dbReference>
<keyword evidence="5" id="KW-1185">Reference proteome</keyword>
<evidence type="ECO:0000313" key="4">
    <source>
        <dbReference type="Proteomes" id="UP001196408"/>
    </source>
</evidence>
<dbReference type="CDD" id="cd01855">
    <property type="entry name" value="YqeH"/>
    <property type="match status" value="1"/>
</dbReference>
<dbReference type="EMBL" id="JAHOEF010000002">
    <property type="protein sequence ID" value="MBV3381750.1"/>
    <property type="molecule type" value="Genomic_DNA"/>
</dbReference>
<protein>
    <submittedName>
        <fullName evidence="2">Ribosome biogenesis GTPase YqeH</fullName>
    </submittedName>
</protein>
<proteinExistence type="predicted"/>
<evidence type="ECO:0000313" key="3">
    <source>
        <dbReference type="EMBL" id="MBV3391773.1"/>
    </source>
</evidence>
<evidence type="ECO:0000259" key="1">
    <source>
        <dbReference type="PROSITE" id="PS51721"/>
    </source>
</evidence>
<gene>
    <name evidence="2" type="primary">yqeH</name>
    <name evidence="2" type="ORF">KSV97_00590</name>
    <name evidence="3" type="ORF">KSW06_00595</name>
</gene>
<dbReference type="RefSeq" id="WP_217746873.1">
    <property type="nucleotide sequence ID" value="NZ_JAHOEB010000002.1"/>
</dbReference>
<sequence>MTEIRCYGCGAIIQSADTKKPGYVPESALSKEKILCQRCYKLMHYHQKMESHLTKDDFLHVLQTVGEKDCLVVYIVDLFDFNGSLVPGLMRHIGYNDVLVLANKRDILPKSLKEHRLNTWVRRQFKEYGIKPLDVVITSGKKNMNFDEIFDKINEYRHGRDVYVVGITNVGKSTFINRMLKNYSDASNLITTSEFPGTTLDLIKIPLDDHSSLYDTPGIMNEHQYTSVVDEKDLAYIMPQGEVKPMIYQLNDDQSIFFSGLARIDYTKGDKGNFICYFSRNMQIHRTKTEKADELFNRHKQLQVYGPASSMKEMKAYEFTLPEEKRDIVISGLGFICIHAPKGKIKVYVPEGIDVFMRESLI</sequence>
<dbReference type="PANTHER" id="PTHR46434:SF1">
    <property type="entry name" value="GENETIC INTERACTOR OF PROHIBITINS 3, MITOCHONDRIAL"/>
    <property type="match status" value="1"/>
</dbReference>
<dbReference type="InterPro" id="IPR006073">
    <property type="entry name" value="GTP-bd"/>
</dbReference>
<dbReference type="InterPro" id="IPR019988">
    <property type="entry name" value="GTP-bd_ribosome_bgen_YqeH"/>
</dbReference>
<dbReference type="NCBIfam" id="TIGR03597">
    <property type="entry name" value="GTPase_YqeH"/>
    <property type="match status" value="1"/>
</dbReference>
<reference evidence="2 5" key="1">
    <citation type="submission" date="2021-06" db="EMBL/GenBank/DDBJ databases">
        <title>Collection of gut derived symbiotic bacterial strains cultured from healthy donors.</title>
        <authorList>
            <person name="Lin H."/>
            <person name="Littmann E."/>
            <person name="Pamer E.G."/>
        </authorList>
    </citation>
    <scope>NUCLEOTIDE SEQUENCE</scope>
    <source>
        <strain evidence="3 5">MSK.21.70</strain>
        <strain evidence="2">MSK.21.82</strain>
    </source>
</reference>
<name>A0AAW4MRM1_9FIRM</name>
<feature type="domain" description="CP-type G" evidence="1">
    <location>
        <begin position="55"/>
        <end position="222"/>
    </location>
</feature>
<dbReference type="Pfam" id="PF01926">
    <property type="entry name" value="MMR_HSR1"/>
    <property type="match status" value="1"/>
</dbReference>
<dbReference type="InterPro" id="IPR048422">
    <property type="entry name" value="NOA1/YqeH-like_C"/>
</dbReference>
<dbReference type="GO" id="GO:0005525">
    <property type="term" value="F:GTP binding"/>
    <property type="evidence" value="ECO:0007669"/>
    <property type="project" value="InterPro"/>
</dbReference>
<dbReference type="InterPro" id="IPR030378">
    <property type="entry name" value="G_CP_dom"/>
</dbReference>
<dbReference type="PROSITE" id="PS51721">
    <property type="entry name" value="G_CP"/>
    <property type="match status" value="1"/>
</dbReference>